<organism evidence="1 2">
    <name type="scientific">Lasiodiplodia mahajangana</name>
    <dbReference type="NCBI Taxonomy" id="1108764"/>
    <lineage>
        <taxon>Eukaryota</taxon>
        <taxon>Fungi</taxon>
        <taxon>Dikarya</taxon>
        <taxon>Ascomycota</taxon>
        <taxon>Pezizomycotina</taxon>
        <taxon>Dothideomycetes</taxon>
        <taxon>Dothideomycetes incertae sedis</taxon>
        <taxon>Botryosphaeriales</taxon>
        <taxon>Botryosphaeriaceae</taxon>
        <taxon>Lasiodiplodia</taxon>
    </lineage>
</organism>
<gene>
    <name evidence="1" type="ORF">O1611_g8242</name>
</gene>
<name>A0ACC2JDW6_9PEZI</name>
<accession>A0ACC2JDW6</accession>
<evidence type="ECO:0000313" key="1">
    <source>
        <dbReference type="EMBL" id="KAJ8125398.1"/>
    </source>
</evidence>
<keyword evidence="2" id="KW-1185">Reference proteome</keyword>
<proteinExistence type="predicted"/>
<dbReference type="Proteomes" id="UP001153332">
    <property type="component" value="Unassembled WGS sequence"/>
</dbReference>
<protein>
    <submittedName>
        <fullName evidence="1">Uncharacterized protein</fullName>
    </submittedName>
</protein>
<dbReference type="EMBL" id="JAPUUL010002386">
    <property type="protein sequence ID" value="KAJ8125398.1"/>
    <property type="molecule type" value="Genomic_DNA"/>
</dbReference>
<sequence>MRMTSSSRLRLAPDVREDDSLRPSLGPKKNLNNGTDDSDSDDDNATVTEIYEYTGPKRNVSSNNTGSEGEQVPKEENQITDDAIEETAVVGPKDSTSTSSLEPNSKGRGENHQASTQDEAHDEVQGHSGGSVGSAFRKKMRQRIGREMSAGQGTDSSTAMKKESISSVRASGRGRPSKSDAVSNGTRESMLSSSKIEGSEGRQKRAPDGSELRRSSRAAAEFATQQITEQTKRPKLVETPSPAPATDQKKGIATPGGKGRGRPTRTLTKTLAKTPTKPEYEVELILDTRKKSGATEYLVKWKGYHVKESTWEPAANLTHCAQALKEFRSGGSRK</sequence>
<comment type="caution">
    <text evidence="1">The sequence shown here is derived from an EMBL/GenBank/DDBJ whole genome shotgun (WGS) entry which is preliminary data.</text>
</comment>
<reference evidence="1" key="1">
    <citation type="submission" date="2022-12" db="EMBL/GenBank/DDBJ databases">
        <title>Genome Sequence of Lasiodiplodia mahajangana.</title>
        <authorList>
            <person name="Buettner E."/>
        </authorList>
    </citation>
    <scope>NUCLEOTIDE SEQUENCE</scope>
    <source>
        <strain evidence="1">VT137</strain>
    </source>
</reference>
<evidence type="ECO:0000313" key="2">
    <source>
        <dbReference type="Proteomes" id="UP001153332"/>
    </source>
</evidence>